<dbReference type="EMBL" id="CACRSS010000016">
    <property type="protein sequence ID" value="VYT17782.1"/>
    <property type="molecule type" value="Genomic_DNA"/>
</dbReference>
<feature type="signal peptide" evidence="1">
    <location>
        <begin position="1"/>
        <end position="18"/>
    </location>
</feature>
<keyword evidence="1" id="KW-0732">Signal</keyword>
<organism evidence="2">
    <name type="scientific">Akkermansia muciniphila</name>
    <dbReference type="NCBI Taxonomy" id="239935"/>
    <lineage>
        <taxon>Bacteria</taxon>
        <taxon>Pseudomonadati</taxon>
        <taxon>Verrucomicrobiota</taxon>
        <taxon>Verrucomicrobiia</taxon>
        <taxon>Verrucomicrobiales</taxon>
        <taxon>Akkermansiaceae</taxon>
        <taxon>Akkermansia</taxon>
    </lineage>
</organism>
<evidence type="ECO:0000313" key="2">
    <source>
        <dbReference type="EMBL" id="VYT17782.1"/>
    </source>
</evidence>
<sequence>MRYVILFLALAFSWTGQAEEKEYTFEPLPKEELAKEKPVKIRMYFNQKVPQGMLMYMGSASWTAFAGRTIVTWEPDYGRVVLLHKYKGKPLAEGDSVDIEARIIGVYTYRERSYKVYKFVKELTEKELNN</sequence>
<name>A0A6N2ULS1_9BACT</name>
<proteinExistence type="predicted"/>
<feature type="chain" id="PRO_5026927752" evidence="1">
    <location>
        <begin position="19"/>
        <end position="130"/>
    </location>
</feature>
<gene>
    <name evidence="2" type="ORF">AMLFYP55_00958</name>
</gene>
<dbReference type="GeneID" id="84023425"/>
<evidence type="ECO:0000256" key="1">
    <source>
        <dbReference type="SAM" id="SignalP"/>
    </source>
</evidence>
<protein>
    <submittedName>
        <fullName evidence="2">Uncharacterized protein</fullName>
    </submittedName>
</protein>
<reference evidence="2" key="1">
    <citation type="submission" date="2019-11" db="EMBL/GenBank/DDBJ databases">
        <authorList>
            <person name="Feng L."/>
        </authorList>
    </citation>
    <scope>NUCLEOTIDE SEQUENCE</scope>
    <source>
        <strain evidence="2">AMuciniphilaLFYP55</strain>
    </source>
</reference>
<dbReference type="RefSeq" id="WP_146019236.1">
    <property type="nucleotide sequence ID" value="NZ_CACRSS010000016.1"/>
</dbReference>
<accession>A0A6N2ULS1</accession>
<dbReference type="AlphaFoldDB" id="A0A6N2ULS1"/>